<sequence length="84" mass="9525">MVEYQENCKTTIAMVSTFIMSKLNVTPFGNRPLIGHAKICYASEKSEVDPVSREMVLKTRNKFQPPPPFPSSLYVMQIGFNNII</sequence>
<dbReference type="Proteomes" id="UP000614350">
    <property type="component" value="Unassembled WGS sequence"/>
</dbReference>
<comment type="caution">
    <text evidence="1">The sequence shown here is derived from an EMBL/GenBank/DDBJ whole genome shotgun (WGS) entry which is preliminary data.</text>
</comment>
<reference evidence="1" key="1">
    <citation type="journal article" date="2020" name="G3 (Bethesda)">
        <title>High-Quality Assemblies for Three Invasive Social Wasps from the &lt;i&gt;Vespula&lt;/i&gt; Genus.</title>
        <authorList>
            <person name="Harrop T.W.R."/>
            <person name="Guhlin J."/>
            <person name="McLaughlin G.M."/>
            <person name="Permina E."/>
            <person name="Stockwell P."/>
            <person name="Gilligan J."/>
            <person name="Le Lec M.F."/>
            <person name="Gruber M.A.M."/>
            <person name="Quinn O."/>
            <person name="Lovegrove M."/>
            <person name="Duncan E.J."/>
            <person name="Remnant E.J."/>
            <person name="Van Eeckhoven J."/>
            <person name="Graham B."/>
            <person name="Knapp R.A."/>
            <person name="Langford K.W."/>
            <person name="Kronenberg Z."/>
            <person name="Press M.O."/>
            <person name="Eacker S.M."/>
            <person name="Wilson-Rankin E.E."/>
            <person name="Purcell J."/>
            <person name="Lester P.J."/>
            <person name="Dearden P.K."/>
        </authorList>
    </citation>
    <scope>NUCLEOTIDE SEQUENCE</scope>
    <source>
        <strain evidence="1">Marl-1</strain>
    </source>
</reference>
<dbReference type="EMBL" id="JACSEA010000019">
    <property type="protein sequence ID" value="KAF7382269.1"/>
    <property type="molecule type" value="Genomic_DNA"/>
</dbReference>
<gene>
    <name evidence="1" type="ORF">HZH66_013701</name>
</gene>
<protein>
    <submittedName>
        <fullName evidence="1">Uncharacterized protein</fullName>
    </submittedName>
</protein>
<accession>A0A834J5N9</accession>
<evidence type="ECO:0000313" key="1">
    <source>
        <dbReference type="EMBL" id="KAF7382269.1"/>
    </source>
</evidence>
<organism evidence="1 2">
    <name type="scientific">Vespula vulgaris</name>
    <name type="common">Yellow jacket</name>
    <name type="synonym">Wasp</name>
    <dbReference type="NCBI Taxonomy" id="7454"/>
    <lineage>
        <taxon>Eukaryota</taxon>
        <taxon>Metazoa</taxon>
        <taxon>Ecdysozoa</taxon>
        <taxon>Arthropoda</taxon>
        <taxon>Hexapoda</taxon>
        <taxon>Insecta</taxon>
        <taxon>Pterygota</taxon>
        <taxon>Neoptera</taxon>
        <taxon>Endopterygota</taxon>
        <taxon>Hymenoptera</taxon>
        <taxon>Apocrita</taxon>
        <taxon>Aculeata</taxon>
        <taxon>Vespoidea</taxon>
        <taxon>Vespidae</taxon>
        <taxon>Vespinae</taxon>
        <taxon>Vespula</taxon>
    </lineage>
</organism>
<name>A0A834J5N9_VESVU</name>
<keyword evidence="2" id="KW-1185">Reference proteome</keyword>
<evidence type="ECO:0000313" key="2">
    <source>
        <dbReference type="Proteomes" id="UP000614350"/>
    </source>
</evidence>
<proteinExistence type="predicted"/>
<dbReference type="AlphaFoldDB" id="A0A834J5N9"/>